<organism evidence="1 2">
    <name type="scientific">Trifolium pratense</name>
    <name type="common">Red clover</name>
    <dbReference type="NCBI Taxonomy" id="57577"/>
    <lineage>
        <taxon>Eukaryota</taxon>
        <taxon>Viridiplantae</taxon>
        <taxon>Streptophyta</taxon>
        <taxon>Embryophyta</taxon>
        <taxon>Tracheophyta</taxon>
        <taxon>Spermatophyta</taxon>
        <taxon>Magnoliopsida</taxon>
        <taxon>eudicotyledons</taxon>
        <taxon>Gunneridae</taxon>
        <taxon>Pentapetalae</taxon>
        <taxon>rosids</taxon>
        <taxon>fabids</taxon>
        <taxon>Fabales</taxon>
        <taxon>Fabaceae</taxon>
        <taxon>Papilionoideae</taxon>
        <taxon>50 kb inversion clade</taxon>
        <taxon>NPAAA clade</taxon>
        <taxon>Hologalegina</taxon>
        <taxon>IRL clade</taxon>
        <taxon>Trifolieae</taxon>
        <taxon>Trifolium</taxon>
    </lineage>
</organism>
<sequence>MTFKWMPIQLVTDEAKKEIVEYGSYSLISGKTPKRSLAEQVKLKAFYYAAGELGSAQLAELGDRSLCSRAFIYLRTLEPELLF</sequence>
<evidence type="ECO:0000313" key="1">
    <source>
        <dbReference type="EMBL" id="PNX95652.1"/>
    </source>
</evidence>
<evidence type="ECO:0000313" key="2">
    <source>
        <dbReference type="Proteomes" id="UP000236291"/>
    </source>
</evidence>
<protein>
    <submittedName>
        <fullName evidence="1">Uncharacterized protein</fullName>
    </submittedName>
</protein>
<dbReference type="EMBL" id="ASHM01013687">
    <property type="protein sequence ID" value="PNX95652.1"/>
    <property type="molecule type" value="Genomic_DNA"/>
</dbReference>
<name>A0A2K3MY02_TRIPR</name>
<comment type="caution">
    <text evidence="1">The sequence shown here is derived from an EMBL/GenBank/DDBJ whole genome shotgun (WGS) entry which is preliminary data.</text>
</comment>
<reference evidence="1 2" key="1">
    <citation type="journal article" date="2014" name="Am. J. Bot.">
        <title>Genome assembly and annotation for red clover (Trifolium pratense; Fabaceae).</title>
        <authorList>
            <person name="Istvanek J."/>
            <person name="Jaros M."/>
            <person name="Krenek A."/>
            <person name="Repkova J."/>
        </authorList>
    </citation>
    <scope>NUCLEOTIDE SEQUENCE [LARGE SCALE GENOMIC DNA]</scope>
    <source>
        <strain evidence="2">cv. Tatra</strain>
        <tissue evidence="1">Young leaves</tissue>
    </source>
</reference>
<dbReference type="Proteomes" id="UP000236291">
    <property type="component" value="Unassembled WGS sequence"/>
</dbReference>
<reference evidence="1 2" key="2">
    <citation type="journal article" date="2017" name="Front. Plant Sci.">
        <title>Gene Classification and Mining of Molecular Markers Useful in Red Clover (Trifolium pratense) Breeding.</title>
        <authorList>
            <person name="Istvanek J."/>
            <person name="Dluhosova J."/>
            <person name="Dluhos P."/>
            <person name="Patkova L."/>
            <person name="Nedelnik J."/>
            <person name="Repkova J."/>
        </authorList>
    </citation>
    <scope>NUCLEOTIDE SEQUENCE [LARGE SCALE GENOMIC DNA]</scope>
    <source>
        <strain evidence="2">cv. Tatra</strain>
        <tissue evidence="1">Young leaves</tissue>
    </source>
</reference>
<dbReference type="AlphaFoldDB" id="A0A2K3MY02"/>
<gene>
    <name evidence="1" type="ORF">L195_g018845</name>
</gene>
<accession>A0A2K3MY02</accession>
<proteinExistence type="predicted"/>